<sequence length="118" mass="13724">METNIDLIIHNPFVYFSLFSIRPKQTNYQKNTFVWCMLHVRHNFGEQESIRPPRINGQSCNVTAAPPAPPAPPTPWPRRRVRVISLPKGVHLEKCPRPSGVLFFQLRQRQLYANFAFP</sequence>
<feature type="region of interest" description="Disordered" evidence="1">
    <location>
        <begin position="49"/>
        <end position="77"/>
    </location>
</feature>
<name>A0A4C1YXW0_EUMVA</name>
<keyword evidence="3" id="KW-1185">Reference proteome</keyword>
<organism evidence="2 3">
    <name type="scientific">Eumeta variegata</name>
    <name type="common">Bagworm moth</name>
    <name type="synonym">Eumeta japonica</name>
    <dbReference type="NCBI Taxonomy" id="151549"/>
    <lineage>
        <taxon>Eukaryota</taxon>
        <taxon>Metazoa</taxon>
        <taxon>Ecdysozoa</taxon>
        <taxon>Arthropoda</taxon>
        <taxon>Hexapoda</taxon>
        <taxon>Insecta</taxon>
        <taxon>Pterygota</taxon>
        <taxon>Neoptera</taxon>
        <taxon>Endopterygota</taxon>
        <taxon>Lepidoptera</taxon>
        <taxon>Glossata</taxon>
        <taxon>Ditrysia</taxon>
        <taxon>Tineoidea</taxon>
        <taxon>Psychidae</taxon>
        <taxon>Oiketicinae</taxon>
        <taxon>Eumeta</taxon>
    </lineage>
</organism>
<comment type="caution">
    <text evidence="2">The sequence shown here is derived from an EMBL/GenBank/DDBJ whole genome shotgun (WGS) entry which is preliminary data.</text>
</comment>
<reference evidence="2 3" key="1">
    <citation type="journal article" date="2019" name="Commun. Biol.">
        <title>The bagworm genome reveals a unique fibroin gene that provides high tensile strength.</title>
        <authorList>
            <person name="Kono N."/>
            <person name="Nakamura H."/>
            <person name="Ohtoshi R."/>
            <person name="Tomita M."/>
            <person name="Numata K."/>
            <person name="Arakawa K."/>
        </authorList>
    </citation>
    <scope>NUCLEOTIDE SEQUENCE [LARGE SCALE GENOMIC DNA]</scope>
</reference>
<evidence type="ECO:0000313" key="2">
    <source>
        <dbReference type="EMBL" id="GBP79803.1"/>
    </source>
</evidence>
<accession>A0A4C1YXW0</accession>
<proteinExistence type="predicted"/>
<feature type="compositionally biased region" description="Pro residues" evidence="1">
    <location>
        <begin position="66"/>
        <end position="76"/>
    </location>
</feature>
<evidence type="ECO:0000313" key="3">
    <source>
        <dbReference type="Proteomes" id="UP000299102"/>
    </source>
</evidence>
<evidence type="ECO:0000256" key="1">
    <source>
        <dbReference type="SAM" id="MobiDB-lite"/>
    </source>
</evidence>
<dbReference type="Proteomes" id="UP000299102">
    <property type="component" value="Unassembled WGS sequence"/>
</dbReference>
<dbReference type="AlphaFoldDB" id="A0A4C1YXW0"/>
<gene>
    <name evidence="2" type="ORF">EVAR_56859_1</name>
</gene>
<protein>
    <submittedName>
        <fullName evidence="2">Uncharacterized protein</fullName>
    </submittedName>
</protein>
<dbReference type="EMBL" id="BGZK01001431">
    <property type="protein sequence ID" value="GBP79803.1"/>
    <property type="molecule type" value="Genomic_DNA"/>
</dbReference>